<sequence>MTTMPRASDGLTVADLDGFPDDGWRYELLDGTLLVSAAPSFAHQRAQIALVLLLADSIPPDLVLLVAPFDVLLDGTTLLQPDLLVAPRGQFAEKNLPGAPLLAVEILSPSTRLIDRNLKKARFEEAGCPSFWVVDPNEPRLTAWELVDGAYVEVADLAGDESWTASAPYAVTISPSRLVG</sequence>
<dbReference type="PANTHER" id="PTHR34107:SF4">
    <property type="entry name" value="SLL1222 PROTEIN"/>
    <property type="match status" value="1"/>
</dbReference>
<dbReference type="Proteomes" id="UP001589750">
    <property type="component" value="Unassembled WGS sequence"/>
</dbReference>
<dbReference type="GO" id="GO:0004519">
    <property type="term" value="F:endonuclease activity"/>
    <property type="evidence" value="ECO:0007669"/>
    <property type="project" value="UniProtKB-KW"/>
</dbReference>
<keyword evidence="3" id="KW-1185">Reference proteome</keyword>
<evidence type="ECO:0000313" key="2">
    <source>
        <dbReference type="EMBL" id="MFB9311531.1"/>
    </source>
</evidence>
<dbReference type="CDD" id="cd06260">
    <property type="entry name" value="DUF820-like"/>
    <property type="match status" value="1"/>
</dbReference>
<proteinExistence type="predicted"/>
<reference evidence="2 3" key="1">
    <citation type="submission" date="2024-09" db="EMBL/GenBank/DDBJ databases">
        <authorList>
            <person name="Sun Q."/>
            <person name="Mori K."/>
        </authorList>
    </citation>
    <scope>NUCLEOTIDE SEQUENCE [LARGE SCALE GENOMIC DNA]</scope>
    <source>
        <strain evidence="2 3">JCM 9626</strain>
    </source>
</reference>
<dbReference type="Gene3D" id="3.90.1570.10">
    <property type="entry name" value="tt1808, chain A"/>
    <property type="match status" value="1"/>
</dbReference>
<keyword evidence="2" id="KW-0378">Hydrolase</keyword>
<accession>A0ABV5K451</accession>
<dbReference type="InterPro" id="IPR011335">
    <property type="entry name" value="Restrct_endonuc-II-like"/>
</dbReference>
<feature type="domain" description="Putative restriction endonuclease" evidence="1">
    <location>
        <begin position="20"/>
        <end position="166"/>
    </location>
</feature>
<organism evidence="2 3">
    <name type="scientific">Nocardioides plantarum</name>
    <dbReference type="NCBI Taxonomy" id="29299"/>
    <lineage>
        <taxon>Bacteria</taxon>
        <taxon>Bacillati</taxon>
        <taxon>Actinomycetota</taxon>
        <taxon>Actinomycetes</taxon>
        <taxon>Propionibacteriales</taxon>
        <taxon>Nocardioidaceae</taxon>
        <taxon>Nocardioides</taxon>
    </lineage>
</organism>
<comment type="caution">
    <text evidence="2">The sequence shown here is derived from an EMBL/GenBank/DDBJ whole genome shotgun (WGS) entry which is preliminary data.</text>
</comment>
<dbReference type="Pfam" id="PF05685">
    <property type="entry name" value="Uma2"/>
    <property type="match status" value="1"/>
</dbReference>
<keyword evidence="2" id="KW-0255">Endonuclease</keyword>
<dbReference type="RefSeq" id="WP_246084034.1">
    <property type="nucleotide sequence ID" value="NZ_JBHMDG010000001.1"/>
</dbReference>
<protein>
    <submittedName>
        <fullName evidence="2">Uma2 family endonuclease</fullName>
    </submittedName>
</protein>
<evidence type="ECO:0000313" key="3">
    <source>
        <dbReference type="Proteomes" id="UP001589750"/>
    </source>
</evidence>
<gene>
    <name evidence="2" type="ORF">ACFFRI_00625</name>
</gene>
<name>A0ABV5K451_9ACTN</name>
<dbReference type="InterPro" id="IPR012296">
    <property type="entry name" value="Nuclease_put_TT1808"/>
</dbReference>
<dbReference type="PANTHER" id="PTHR34107">
    <property type="entry name" value="SLL0198 PROTEIN-RELATED"/>
    <property type="match status" value="1"/>
</dbReference>
<dbReference type="EMBL" id="JBHMDG010000001">
    <property type="protein sequence ID" value="MFB9311531.1"/>
    <property type="molecule type" value="Genomic_DNA"/>
</dbReference>
<dbReference type="SUPFAM" id="SSF52980">
    <property type="entry name" value="Restriction endonuclease-like"/>
    <property type="match status" value="1"/>
</dbReference>
<dbReference type="InterPro" id="IPR008538">
    <property type="entry name" value="Uma2"/>
</dbReference>
<evidence type="ECO:0000259" key="1">
    <source>
        <dbReference type="Pfam" id="PF05685"/>
    </source>
</evidence>
<keyword evidence="2" id="KW-0540">Nuclease</keyword>